<sequence length="42" mass="4701">MLVLHFFSWIAIDLSLGIYRDLLAPVRPAGATPVGCMHHHPF</sequence>
<keyword evidence="1" id="KW-0732">Signal</keyword>
<reference evidence="2" key="1">
    <citation type="submission" date="2019-03" db="EMBL/GenBank/DDBJ databases">
        <title>WGS assembly of Setaria viridis.</title>
        <authorList>
            <person name="Huang P."/>
            <person name="Jenkins J."/>
            <person name="Grimwood J."/>
            <person name="Barry K."/>
            <person name="Healey A."/>
            <person name="Mamidi S."/>
            <person name="Sreedasyam A."/>
            <person name="Shu S."/>
            <person name="Feldman M."/>
            <person name="Wu J."/>
            <person name="Yu Y."/>
            <person name="Chen C."/>
            <person name="Johnson J."/>
            <person name="Rokhsar D."/>
            <person name="Baxter I."/>
            <person name="Schmutz J."/>
            <person name="Brutnell T."/>
            <person name="Kellogg E."/>
        </authorList>
    </citation>
    <scope>NUCLEOTIDE SEQUENCE [LARGE SCALE GENOMIC DNA]</scope>
</reference>
<accession>A0A4U6W1C3</accession>
<keyword evidence="3" id="KW-1185">Reference proteome</keyword>
<feature type="chain" id="PRO_5020970485" evidence="1">
    <location>
        <begin position="18"/>
        <end position="42"/>
    </location>
</feature>
<evidence type="ECO:0000313" key="3">
    <source>
        <dbReference type="Proteomes" id="UP000298652"/>
    </source>
</evidence>
<organism evidence="2 3">
    <name type="scientific">Setaria viridis</name>
    <name type="common">Green bristlegrass</name>
    <name type="synonym">Setaria italica subsp. viridis</name>
    <dbReference type="NCBI Taxonomy" id="4556"/>
    <lineage>
        <taxon>Eukaryota</taxon>
        <taxon>Viridiplantae</taxon>
        <taxon>Streptophyta</taxon>
        <taxon>Embryophyta</taxon>
        <taxon>Tracheophyta</taxon>
        <taxon>Spermatophyta</taxon>
        <taxon>Magnoliopsida</taxon>
        <taxon>Liliopsida</taxon>
        <taxon>Poales</taxon>
        <taxon>Poaceae</taxon>
        <taxon>PACMAD clade</taxon>
        <taxon>Panicoideae</taxon>
        <taxon>Panicodae</taxon>
        <taxon>Paniceae</taxon>
        <taxon>Cenchrinae</taxon>
        <taxon>Setaria</taxon>
    </lineage>
</organism>
<dbReference type="Gramene" id="TKW35244">
    <property type="protein sequence ID" value="TKW35244"/>
    <property type="gene ID" value="SEVIR_2G360066v2"/>
</dbReference>
<gene>
    <name evidence="2" type="ORF">SEVIR_2G360066v2</name>
</gene>
<protein>
    <submittedName>
        <fullName evidence="2">Uncharacterized protein</fullName>
    </submittedName>
</protein>
<evidence type="ECO:0000256" key="1">
    <source>
        <dbReference type="SAM" id="SignalP"/>
    </source>
</evidence>
<dbReference type="Proteomes" id="UP000298652">
    <property type="component" value="Chromosome 2"/>
</dbReference>
<proteinExistence type="predicted"/>
<evidence type="ECO:0000313" key="2">
    <source>
        <dbReference type="EMBL" id="TKW35244.1"/>
    </source>
</evidence>
<name>A0A4U6W1C3_SETVI</name>
<feature type="signal peptide" evidence="1">
    <location>
        <begin position="1"/>
        <end position="17"/>
    </location>
</feature>
<dbReference type="EMBL" id="CM016553">
    <property type="protein sequence ID" value="TKW35244.1"/>
    <property type="molecule type" value="Genomic_DNA"/>
</dbReference>
<dbReference type="AlphaFoldDB" id="A0A4U6W1C3"/>